<evidence type="ECO:0000313" key="5">
    <source>
        <dbReference type="Proteomes" id="UP000295560"/>
    </source>
</evidence>
<dbReference type="SUPFAM" id="SSF54637">
    <property type="entry name" value="Thioesterase/thiol ester dehydrase-isomerase"/>
    <property type="match status" value="2"/>
</dbReference>
<dbReference type="RefSeq" id="WP_132430953.1">
    <property type="nucleotide sequence ID" value="NZ_SMFZ01000002.1"/>
</dbReference>
<accession>A0A4R1HR47</accession>
<dbReference type="GO" id="GO:0004300">
    <property type="term" value="F:enoyl-CoA hydratase activity"/>
    <property type="evidence" value="ECO:0007669"/>
    <property type="project" value="TreeGrafter"/>
</dbReference>
<dbReference type="InterPro" id="IPR002539">
    <property type="entry name" value="MaoC-like_dom"/>
</dbReference>
<comment type="caution">
    <text evidence="4">The sequence shown here is derived from an EMBL/GenBank/DDBJ whole genome shotgun (WGS) entry which is preliminary data.</text>
</comment>
<dbReference type="Proteomes" id="UP000295560">
    <property type="component" value="Unassembled WGS sequence"/>
</dbReference>
<name>A0A4R1HR47_PSEEN</name>
<gene>
    <name evidence="4" type="ORF">EV378_6239</name>
</gene>
<feature type="domain" description="MaoC-like" evidence="2">
    <location>
        <begin position="165"/>
        <end position="275"/>
    </location>
</feature>
<dbReference type="Gene3D" id="3.10.129.10">
    <property type="entry name" value="Hotdog Thioesterase"/>
    <property type="match status" value="1"/>
</dbReference>
<dbReference type="GO" id="GO:0003857">
    <property type="term" value="F:(3S)-3-hydroxyacyl-CoA dehydrogenase (NAD+) activity"/>
    <property type="evidence" value="ECO:0007669"/>
    <property type="project" value="TreeGrafter"/>
</dbReference>
<organism evidence="4 5">
    <name type="scientific">Pseudonocardia endophytica</name>
    <dbReference type="NCBI Taxonomy" id="401976"/>
    <lineage>
        <taxon>Bacteria</taxon>
        <taxon>Bacillati</taxon>
        <taxon>Actinomycetota</taxon>
        <taxon>Actinomycetes</taxon>
        <taxon>Pseudonocardiales</taxon>
        <taxon>Pseudonocardiaceae</taxon>
        <taxon>Pseudonocardia</taxon>
    </lineage>
</organism>
<evidence type="ECO:0000259" key="2">
    <source>
        <dbReference type="Pfam" id="PF01575"/>
    </source>
</evidence>
<sequence length="285" mass="29787">MGTGVHTVIDTDVVGRTGEPRTRSWTATDAQLYALGVGAGLGEPASELAFTTENSDGVEQRVLPTFAVLLSQAPPPPWGDVDPSRVVHAEQAVTLHRPVPTSGTATATARVDGVYDKGSGALVVLRSEAVLADGSPLATNRSAIFVRGAGGFGGDRGPREDWALPDRAPDEVVTFATRPEQALLYRLSGDRNPLHSDPVFARRAGFDAPILHGLCTFGVAGRALLAAAGGDPDRLTAVSGRFSATVRPGQSLTTEIWRDGGGLLFRTRDGDGTVVLDRGRATLTT</sequence>
<dbReference type="EMBL" id="SMFZ01000002">
    <property type="protein sequence ID" value="TCK22239.1"/>
    <property type="molecule type" value="Genomic_DNA"/>
</dbReference>
<dbReference type="PANTHER" id="PTHR13078:SF56">
    <property type="entry name" value="PEROXISOMAL MULTIFUNCTIONAL ENZYME TYPE 2"/>
    <property type="match status" value="1"/>
</dbReference>
<dbReference type="Pfam" id="PF01575">
    <property type="entry name" value="MaoC_dehydratas"/>
    <property type="match status" value="1"/>
</dbReference>
<proteinExistence type="inferred from homology"/>
<dbReference type="InterPro" id="IPR029069">
    <property type="entry name" value="HotDog_dom_sf"/>
</dbReference>
<evidence type="ECO:0000259" key="3">
    <source>
        <dbReference type="Pfam" id="PF22622"/>
    </source>
</evidence>
<dbReference type="CDD" id="cd03448">
    <property type="entry name" value="HDE_HSD"/>
    <property type="match status" value="1"/>
</dbReference>
<dbReference type="GO" id="GO:0044594">
    <property type="term" value="F:17-beta-hydroxysteroid dehydrogenase (NAD+) activity"/>
    <property type="evidence" value="ECO:0007669"/>
    <property type="project" value="TreeGrafter"/>
</dbReference>
<reference evidence="4 5" key="1">
    <citation type="submission" date="2019-03" db="EMBL/GenBank/DDBJ databases">
        <title>Sequencing the genomes of 1000 actinobacteria strains.</title>
        <authorList>
            <person name="Klenk H.-P."/>
        </authorList>
    </citation>
    <scope>NUCLEOTIDE SEQUENCE [LARGE SCALE GENOMIC DNA]</scope>
    <source>
        <strain evidence="4 5">DSM 44969</strain>
    </source>
</reference>
<keyword evidence="5" id="KW-1185">Reference proteome</keyword>
<dbReference type="PANTHER" id="PTHR13078">
    <property type="entry name" value="PEROXISOMAL MULTIFUNCTIONAL ENZYME TYPE 2-RELATED"/>
    <property type="match status" value="1"/>
</dbReference>
<dbReference type="AlphaFoldDB" id="A0A4R1HR47"/>
<dbReference type="OrthoDB" id="5522043at2"/>
<feature type="domain" description="Peroxisomal multifunctional enzyme type 2-like N-terminal" evidence="3">
    <location>
        <begin position="25"/>
        <end position="148"/>
    </location>
</feature>
<dbReference type="InterPro" id="IPR054357">
    <property type="entry name" value="MFE-2_N"/>
</dbReference>
<evidence type="ECO:0000256" key="1">
    <source>
        <dbReference type="ARBA" id="ARBA00005254"/>
    </source>
</evidence>
<comment type="similarity">
    <text evidence="1">Belongs to the enoyl-CoA hydratase/isomerase family.</text>
</comment>
<protein>
    <submittedName>
        <fullName evidence="4">Acyl dehydratase</fullName>
    </submittedName>
</protein>
<dbReference type="Pfam" id="PF22622">
    <property type="entry name" value="MFE-2_hydrat-2_N"/>
    <property type="match status" value="1"/>
</dbReference>
<evidence type="ECO:0000313" key="4">
    <source>
        <dbReference type="EMBL" id="TCK22239.1"/>
    </source>
</evidence>
<dbReference type="GO" id="GO:0006635">
    <property type="term" value="P:fatty acid beta-oxidation"/>
    <property type="evidence" value="ECO:0007669"/>
    <property type="project" value="TreeGrafter"/>
</dbReference>